<feature type="domain" description="Sulfotransferase" evidence="4">
    <location>
        <begin position="57"/>
        <end position="317"/>
    </location>
</feature>
<accession>A0A3Q7JP99</accession>
<dbReference type="GO" id="GO:0008146">
    <property type="term" value="F:sulfotransferase activity"/>
    <property type="evidence" value="ECO:0000318"/>
    <property type="project" value="GO_Central"/>
</dbReference>
<keyword evidence="2 3" id="KW-0808">Transferase</keyword>
<dbReference type="PaxDb" id="4081-Solyc11g067320.1.1"/>
<comment type="similarity">
    <text evidence="1 3">Belongs to the sulfotransferase 1 family.</text>
</comment>
<dbReference type="PANTHER" id="PTHR11783">
    <property type="entry name" value="SULFOTRANSFERASE SULT"/>
    <property type="match status" value="1"/>
</dbReference>
<reference evidence="5" key="1">
    <citation type="journal article" date="2012" name="Nature">
        <title>The tomato genome sequence provides insights into fleshy fruit evolution.</title>
        <authorList>
            <consortium name="Tomato Genome Consortium"/>
        </authorList>
    </citation>
    <scope>NUCLEOTIDE SEQUENCE [LARGE SCALE GENOMIC DNA]</scope>
    <source>
        <strain evidence="5">cv. Heinz 1706</strain>
    </source>
</reference>
<dbReference type="InterPro" id="IPR027417">
    <property type="entry name" value="P-loop_NTPase"/>
</dbReference>
<dbReference type="FunCoup" id="A0A3Q7JP99">
    <property type="interactions" value="130"/>
</dbReference>
<dbReference type="SMR" id="A0A3Q7JP99"/>
<sequence length="322" mass="37578">MSINMKYKEIISSLPRREVSQNFTSFDYYQYKGFWFPLAFLESILFMEENFKAQPCNIFLCGSLKTGTTWLKSLVFSIMTRHHFDDSTNPILTKLPHDCIPTLEIDCDINFTSLDDTKFPLLGTHLPYTCLPQSIIDSKCKIIYICREPKDTFVSTWHYTKKLEETIPEFKDNPITLEQEIEWFLEGKSLYGPYWDHVSEYLKASKDRHGKNEIFFLKFEDLRNDTLSYVKKLAEFMGKPFSQEEEDQFVPEKIVATCEFGNLSNLEVNKSGSHNPKPGIKVNNNAFFRKGEIGDWKNLLSEDVAKSIDNITKEKLQSLIWD</sequence>
<dbReference type="Proteomes" id="UP000004994">
    <property type="component" value="Chromosome 11"/>
</dbReference>
<dbReference type="Gene3D" id="3.40.50.300">
    <property type="entry name" value="P-loop containing nucleotide triphosphate hydrolases"/>
    <property type="match status" value="1"/>
</dbReference>
<evidence type="ECO:0000313" key="5">
    <source>
        <dbReference type="EnsemblPlants" id="Solyc11g067320.1.1.1"/>
    </source>
</evidence>
<reference evidence="5" key="2">
    <citation type="submission" date="2019-01" db="UniProtKB">
        <authorList>
            <consortium name="EnsemblPlants"/>
        </authorList>
    </citation>
    <scope>IDENTIFICATION</scope>
    <source>
        <strain evidence="5">cv. Heinz 1706</strain>
    </source>
</reference>
<evidence type="ECO:0000259" key="4">
    <source>
        <dbReference type="Pfam" id="PF00685"/>
    </source>
</evidence>
<dbReference type="AlphaFoldDB" id="A0A3Q7JP99"/>
<evidence type="ECO:0000256" key="2">
    <source>
        <dbReference type="ARBA" id="ARBA00022679"/>
    </source>
</evidence>
<dbReference type="GO" id="GO:0005737">
    <property type="term" value="C:cytoplasm"/>
    <property type="evidence" value="ECO:0000318"/>
    <property type="project" value="GO_Central"/>
</dbReference>
<protein>
    <recommendedName>
        <fullName evidence="3">Sulfotransferase</fullName>
        <ecNumber evidence="3">2.8.2.-</ecNumber>
    </recommendedName>
</protein>
<dbReference type="OMA" id="NFCEGKS"/>
<dbReference type="InParanoid" id="A0A3Q7JP99"/>
<evidence type="ECO:0000256" key="3">
    <source>
        <dbReference type="RuleBase" id="RU361155"/>
    </source>
</evidence>
<dbReference type="GO" id="GO:0051923">
    <property type="term" value="P:sulfation"/>
    <property type="evidence" value="ECO:0000318"/>
    <property type="project" value="GO_Central"/>
</dbReference>
<dbReference type="EnsemblPlants" id="Solyc11g067320.1.1">
    <property type="protein sequence ID" value="Solyc11g067320.1.1.1"/>
    <property type="gene ID" value="Solyc11g067320.1"/>
</dbReference>
<keyword evidence="6" id="KW-1185">Reference proteome</keyword>
<proteinExistence type="inferred from homology"/>
<dbReference type="Gramene" id="Solyc11g067320.1.1">
    <property type="protein sequence ID" value="Solyc11g067320.1.1.1"/>
    <property type="gene ID" value="Solyc11g067320.1"/>
</dbReference>
<evidence type="ECO:0000256" key="1">
    <source>
        <dbReference type="ARBA" id="ARBA00005771"/>
    </source>
</evidence>
<dbReference type="SUPFAM" id="SSF52540">
    <property type="entry name" value="P-loop containing nucleoside triphosphate hydrolases"/>
    <property type="match status" value="1"/>
</dbReference>
<dbReference type="InterPro" id="IPR000863">
    <property type="entry name" value="Sulfotransferase_dom"/>
</dbReference>
<organism evidence="5">
    <name type="scientific">Solanum lycopersicum</name>
    <name type="common">Tomato</name>
    <name type="synonym">Lycopersicon esculentum</name>
    <dbReference type="NCBI Taxonomy" id="4081"/>
    <lineage>
        <taxon>Eukaryota</taxon>
        <taxon>Viridiplantae</taxon>
        <taxon>Streptophyta</taxon>
        <taxon>Embryophyta</taxon>
        <taxon>Tracheophyta</taxon>
        <taxon>Spermatophyta</taxon>
        <taxon>Magnoliopsida</taxon>
        <taxon>eudicotyledons</taxon>
        <taxon>Gunneridae</taxon>
        <taxon>Pentapetalae</taxon>
        <taxon>asterids</taxon>
        <taxon>lamiids</taxon>
        <taxon>Solanales</taxon>
        <taxon>Solanaceae</taxon>
        <taxon>Solanoideae</taxon>
        <taxon>Solaneae</taxon>
        <taxon>Solanum</taxon>
        <taxon>Solanum subgen. Lycopersicon</taxon>
    </lineage>
</organism>
<dbReference type="EC" id="2.8.2.-" evidence="3"/>
<name>A0A3Q7JP99_SOLLC</name>
<evidence type="ECO:0000313" key="6">
    <source>
        <dbReference type="Proteomes" id="UP000004994"/>
    </source>
</evidence>
<dbReference type="Pfam" id="PF00685">
    <property type="entry name" value="Sulfotransfer_1"/>
    <property type="match status" value="1"/>
</dbReference>